<dbReference type="InterPro" id="IPR027417">
    <property type="entry name" value="P-loop_NTPase"/>
</dbReference>
<dbReference type="AlphaFoldDB" id="A0A7W7SI21"/>
<keyword evidence="2" id="KW-1133">Transmembrane helix</keyword>
<sequence length="1133" mass="128256">MNNATRQQTGKARPRSAPQLVRLRRLIFGGARRIRRLWRIVQLNRVARRKVARPRRWGWRPSGVAMLQRLSIPFAIFFLAWVGYAVVTVVQARKGPVWERCEASGNACGVILGFASPFLALALATSVFLLYRYLRIRRPIARTARRRPHDLVPSAGTMTDEVVGRRELCRVIAQSLRDRATRRPYLLVGGVGAGKTAVLVHLTQLLAQQGAVPVPLRLRDVGADGGKLDFGELAKRRFCAETDPGLLSTEQSVKVWRQLCIDGRAVVLADGLEEAFTAADQQADRDNLIRRAIQLADRQKLPLVIASRPHAPLEETEASIIDLEPLSEEAALDYLTRSDPDPDSTRLDWIVETAMVSESPLYMQLARQLRQHHLLEHLEKSKDWDQLDTRSRDRSMLRLRLLETWERALVDGHLREEVALPSEERAKTVKMISALACIGLLQDRLEVSFKELIEPADSWLAGAAGSLHREITELNGMEITRCESLLSLYTSRAEALGLVEAFGDRVRFPHSILQAYFGSSCLHSVGSALEEAIGGQGPGRELLIALVLRGCKKSPRATDGVAQLLVDAARERSDAKALDMYATALEYDVHVQKPIHRSIAKELLERWPKITSGDRRTLDEAKHRLVARFGEALREISRRRDELQRSPVEGFDYGEPAYAEFLQIAKWERSYSLRLGIAQEIGAGGDAAFNAIRKLYRRGDPGEEGDDPVWQYEQAVQARRAVERRHRYPALVDGPGAEERRERYRQLVRDDDEKRRQLWREFAARAWLVPMIVGSVGVERRGEAKERLDLWLKHLDPLASAGGRADLPISFEIALAQGFKSAANRRKRHPDTSNEAREYLIEQAETMLSRARFWFSQLTLIHALCLWELPDHTGRTLPEEQDRSSGSVRWRRPRADPSDAVQRWLTMAGSARAAVDRRPEDQGRRGERLHPFVARAADLAVLALETGRPEQYIWIDEKGAMENVGSSPGDPRFYRKHNLWIPSSVGWSTLDPRAQQLLGDVLLLVNLTERNGKPDELESRLERANRNSLPPCLAKDRSPLQPERTIGMAETAEPGNTCLRDCPFELCPYPSKGESLRAELREVFCRQQQALLYWHRGLLPVLGRKRAPWQGVTCKELSRFWEAMAARTRTPRS</sequence>
<accession>A0A7W7SI21</accession>
<feature type="region of interest" description="Disordered" evidence="1">
    <location>
        <begin position="875"/>
        <end position="895"/>
    </location>
</feature>
<name>A0A7W7SI21_9ACTN</name>
<evidence type="ECO:0000313" key="4">
    <source>
        <dbReference type="Proteomes" id="UP000573327"/>
    </source>
</evidence>
<keyword evidence="2" id="KW-0812">Transmembrane</keyword>
<feature type="transmembrane region" description="Helical" evidence="2">
    <location>
        <begin position="185"/>
        <end position="207"/>
    </location>
</feature>
<gene>
    <name evidence="3" type="ORF">F4556_006379</name>
</gene>
<evidence type="ECO:0008006" key="5">
    <source>
        <dbReference type="Google" id="ProtNLM"/>
    </source>
</evidence>
<organism evidence="3 4">
    <name type="scientific">Kitasatospora gansuensis</name>
    <dbReference type="NCBI Taxonomy" id="258050"/>
    <lineage>
        <taxon>Bacteria</taxon>
        <taxon>Bacillati</taxon>
        <taxon>Actinomycetota</taxon>
        <taxon>Actinomycetes</taxon>
        <taxon>Kitasatosporales</taxon>
        <taxon>Streptomycetaceae</taxon>
        <taxon>Kitasatospora</taxon>
    </lineage>
</organism>
<feature type="transmembrane region" description="Helical" evidence="2">
    <location>
        <begin position="110"/>
        <end position="131"/>
    </location>
</feature>
<keyword evidence="2" id="KW-0472">Membrane</keyword>
<dbReference type="RefSeq" id="WP_184922412.1">
    <property type="nucleotide sequence ID" value="NZ_JACHJR010000001.1"/>
</dbReference>
<reference evidence="3 4" key="1">
    <citation type="submission" date="2020-08" db="EMBL/GenBank/DDBJ databases">
        <title>Sequencing the genomes of 1000 actinobacteria strains.</title>
        <authorList>
            <person name="Klenk H.-P."/>
        </authorList>
    </citation>
    <scope>NUCLEOTIDE SEQUENCE [LARGE SCALE GENOMIC DNA]</scope>
    <source>
        <strain evidence="3 4">DSM 44786</strain>
    </source>
</reference>
<evidence type="ECO:0000256" key="1">
    <source>
        <dbReference type="SAM" id="MobiDB-lite"/>
    </source>
</evidence>
<dbReference type="Gene3D" id="3.40.50.300">
    <property type="entry name" value="P-loop containing nucleotide triphosphate hydrolases"/>
    <property type="match status" value="1"/>
</dbReference>
<protein>
    <recommendedName>
        <fullName evidence="5">NACHT domain-containing protein</fullName>
    </recommendedName>
</protein>
<dbReference type="EMBL" id="JACHJR010000001">
    <property type="protein sequence ID" value="MBB4950844.1"/>
    <property type="molecule type" value="Genomic_DNA"/>
</dbReference>
<feature type="transmembrane region" description="Helical" evidence="2">
    <location>
        <begin position="70"/>
        <end position="90"/>
    </location>
</feature>
<proteinExistence type="predicted"/>
<dbReference type="Proteomes" id="UP000573327">
    <property type="component" value="Unassembled WGS sequence"/>
</dbReference>
<evidence type="ECO:0000256" key="2">
    <source>
        <dbReference type="SAM" id="Phobius"/>
    </source>
</evidence>
<comment type="caution">
    <text evidence="3">The sequence shown here is derived from an EMBL/GenBank/DDBJ whole genome shotgun (WGS) entry which is preliminary data.</text>
</comment>
<dbReference type="SUPFAM" id="SSF52540">
    <property type="entry name" value="P-loop containing nucleoside triphosphate hydrolases"/>
    <property type="match status" value="1"/>
</dbReference>
<evidence type="ECO:0000313" key="3">
    <source>
        <dbReference type="EMBL" id="MBB4950844.1"/>
    </source>
</evidence>
<keyword evidence="4" id="KW-1185">Reference proteome</keyword>